<reference evidence="15 16" key="1">
    <citation type="submission" date="2015-09" db="EMBL/GenBank/DDBJ databases">
        <authorList>
            <consortium name="Swine Surveillance"/>
        </authorList>
    </citation>
    <scope>NUCLEOTIDE SEQUENCE [LARGE SCALE GENOMIC DNA]</scope>
    <source>
        <strain evidence="15 16">16</strain>
    </source>
</reference>
<dbReference type="EMBL" id="LJYW01000001">
    <property type="protein sequence ID" value="KPL51441.1"/>
    <property type="molecule type" value="Genomic_DNA"/>
</dbReference>
<dbReference type="InterPro" id="IPR000713">
    <property type="entry name" value="Mur_ligase_N"/>
</dbReference>
<keyword evidence="7 10" id="KW-0573">Peptidoglycan synthesis</keyword>
<dbReference type="GO" id="GO:0071555">
    <property type="term" value="P:cell wall organization"/>
    <property type="evidence" value="ECO:0007669"/>
    <property type="project" value="UniProtKB-KW"/>
</dbReference>
<keyword evidence="1 10" id="KW-0963">Cytoplasm</keyword>
<dbReference type="InterPro" id="IPR013221">
    <property type="entry name" value="Mur_ligase_cen"/>
</dbReference>
<evidence type="ECO:0000259" key="14">
    <source>
        <dbReference type="Pfam" id="PF08245"/>
    </source>
</evidence>
<dbReference type="SUPFAM" id="SSF53244">
    <property type="entry name" value="MurD-like peptide ligases, peptide-binding domain"/>
    <property type="match status" value="1"/>
</dbReference>
<dbReference type="GO" id="GO:0008360">
    <property type="term" value="P:regulation of cell shape"/>
    <property type="evidence" value="ECO:0007669"/>
    <property type="project" value="UniProtKB-KW"/>
</dbReference>
<evidence type="ECO:0000256" key="3">
    <source>
        <dbReference type="ARBA" id="ARBA00022618"/>
    </source>
</evidence>
<organism evidence="15 16">
    <name type="scientific">Prosthecodimorpha hirschii</name>
    <dbReference type="NCBI Taxonomy" id="665126"/>
    <lineage>
        <taxon>Bacteria</taxon>
        <taxon>Pseudomonadati</taxon>
        <taxon>Pseudomonadota</taxon>
        <taxon>Alphaproteobacteria</taxon>
        <taxon>Hyphomicrobiales</taxon>
        <taxon>Ancalomicrobiaceae</taxon>
        <taxon>Prosthecodimorpha</taxon>
    </lineage>
</organism>
<dbReference type="InterPro" id="IPR004101">
    <property type="entry name" value="Mur_ligase_C"/>
</dbReference>
<dbReference type="GO" id="GO:0008766">
    <property type="term" value="F:UDP-N-acetylmuramoylalanyl-D-glutamyl-2,6-diaminopimelate-D-alanyl-D-alanine ligase activity"/>
    <property type="evidence" value="ECO:0007669"/>
    <property type="project" value="RHEA"/>
</dbReference>
<evidence type="ECO:0000256" key="7">
    <source>
        <dbReference type="ARBA" id="ARBA00022984"/>
    </source>
</evidence>
<reference evidence="15 16" key="2">
    <citation type="submission" date="2015-10" db="EMBL/GenBank/DDBJ databases">
        <title>Draft Genome Sequence of Prosthecomicrobium hirschii ATCC 27832.</title>
        <authorList>
            <person name="Daniel J."/>
            <person name="Givan S.A."/>
            <person name="Brun Y.V."/>
            <person name="Brown P.J."/>
        </authorList>
    </citation>
    <scope>NUCLEOTIDE SEQUENCE [LARGE SCALE GENOMIC DNA]</scope>
    <source>
        <strain evidence="15 16">16</strain>
    </source>
</reference>
<evidence type="ECO:0000256" key="9">
    <source>
        <dbReference type="ARBA" id="ARBA00023316"/>
    </source>
</evidence>
<dbReference type="PANTHER" id="PTHR43024">
    <property type="entry name" value="UDP-N-ACETYLMURAMOYL-TRIPEPTIDE--D-ALANYL-D-ALANINE LIGASE"/>
    <property type="match status" value="1"/>
</dbReference>
<dbReference type="Gene3D" id="3.40.1190.10">
    <property type="entry name" value="Mur-like, catalytic domain"/>
    <property type="match status" value="1"/>
</dbReference>
<dbReference type="PANTHER" id="PTHR43024:SF1">
    <property type="entry name" value="UDP-N-ACETYLMURAMOYL-TRIPEPTIDE--D-ALANYL-D-ALANINE LIGASE"/>
    <property type="match status" value="1"/>
</dbReference>
<dbReference type="GO" id="GO:0005524">
    <property type="term" value="F:ATP binding"/>
    <property type="evidence" value="ECO:0007669"/>
    <property type="project" value="UniProtKB-UniRule"/>
</dbReference>
<dbReference type="STRING" id="665126.ABB55_03695"/>
<evidence type="ECO:0000256" key="5">
    <source>
        <dbReference type="ARBA" id="ARBA00022840"/>
    </source>
</evidence>
<dbReference type="Proteomes" id="UP000048984">
    <property type="component" value="Unassembled WGS sequence"/>
</dbReference>
<evidence type="ECO:0000256" key="1">
    <source>
        <dbReference type="ARBA" id="ARBA00022490"/>
    </source>
</evidence>
<comment type="similarity">
    <text evidence="10">Belongs to the MurCDEF family. MurF subfamily.</text>
</comment>
<dbReference type="GO" id="GO:0051301">
    <property type="term" value="P:cell division"/>
    <property type="evidence" value="ECO:0007669"/>
    <property type="project" value="UniProtKB-KW"/>
</dbReference>
<evidence type="ECO:0000256" key="8">
    <source>
        <dbReference type="ARBA" id="ARBA00023306"/>
    </source>
</evidence>
<name>A0A0N8GEG3_9HYPH</name>
<dbReference type="SUPFAM" id="SSF63418">
    <property type="entry name" value="MurE/MurF N-terminal domain"/>
    <property type="match status" value="1"/>
</dbReference>
<evidence type="ECO:0000313" key="16">
    <source>
        <dbReference type="Proteomes" id="UP000048984"/>
    </source>
</evidence>
<keyword evidence="4 10" id="KW-0547">Nucleotide-binding</keyword>
<evidence type="ECO:0000256" key="10">
    <source>
        <dbReference type="HAMAP-Rule" id="MF_02019"/>
    </source>
</evidence>
<dbReference type="Pfam" id="PF02875">
    <property type="entry name" value="Mur_ligase_C"/>
    <property type="match status" value="1"/>
</dbReference>
<dbReference type="HAMAP" id="MF_02019">
    <property type="entry name" value="MurF"/>
    <property type="match status" value="1"/>
</dbReference>
<dbReference type="AlphaFoldDB" id="A0A0N8GEG3"/>
<keyword evidence="5 10" id="KW-0067">ATP-binding</keyword>
<dbReference type="GO" id="GO:0005737">
    <property type="term" value="C:cytoplasm"/>
    <property type="evidence" value="ECO:0007669"/>
    <property type="project" value="UniProtKB-SubCell"/>
</dbReference>
<dbReference type="Gene3D" id="3.40.1390.10">
    <property type="entry name" value="MurE/MurF, N-terminal domain"/>
    <property type="match status" value="1"/>
</dbReference>
<gene>
    <name evidence="10" type="primary">murF</name>
    <name evidence="15" type="ORF">ABB55_03695</name>
</gene>
<comment type="pathway">
    <text evidence="10 11">Cell wall biogenesis; peptidoglycan biosynthesis.</text>
</comment>
<keyword evidence="16" id="KW-1185">Reference proteome</keyword>
<keyword evidence="2 10" id="KW-0436">Ligase</keyword>
<evidence type="ECO:0000313" key="15">
    <source>
        <dbReference type="EMBL" id="KPL51441.1"/>
    </source>
</evidence>
<dbReference type="Pfam" id="PF08245">
    <property type="entry name" value="Mur_ligase_M"/>
    <property type="match status" value="1"/>
</dbReference>
<dbReference type="Gene3D" id="3.90.190.20">
    <property type="entry name" value="Mur ligase, C-terminal domain"/>
    <property type="match status" value="1"/>
</dbReference>
<dbReference type="RefSeq" id="WP_054357603.1">
    <property type="nucleotide sequence ID" value="NZ_LJYW01000001.1"/>
</dbReference>
<evidence type="ECO:0000256" key="2">
    <source>
        <dbReference type="ARBA" id="ARBA00022598"/>
    </source>
</evidence>
<comment type="function">
    <text evidence="10 11">Involved in cell wall formation. Catalyzes the final step in the synthesis of UDP-N-acetylmuramoyl-pentapeptide, the precursor of murein.</text>
</comment>
<sequence length="475" mass="48921">MTAPLWTLDALATAMAGRVVGPAGAAATGISIDSRTIQPGEAFFAIKGDLHDGHDFVAKALERGAAFAVVAEARLADLPSDGRYVAVDDVLAALVRLGIAARARTAARIVAVTGSVGKTSTKEALAMVLREHGRVHASVASFNNHWGVPLTLARMPADTEFGVFEIGMNHAGEITPLTGMVRPHVAVVTTVAPVHLEFFASVDEIAAAKAEIFSGLEPGGHAVVNGDIPTAPILIETARRCGATVHRFGEGEGLESRLLTVDLRPDASTLTASILGRTVTAEIGAPGRHIAMNALAILTAAVLLGADLDRSAAALVGLAPPKGRGARFTLALPDGTATLIDESYNANPASMRAAIALLGQSRPGPGGRRIAVLGDMRELGPTGAELHAALAGPLAEAGVDRAYLCGPLMHALWQALPDPLHGAYAETSAGLEPNLPGEIRAGDVVMVKGSLGSRMIPIVDALKARFAAQTEPERA</sequence>
<dbReference type="UniPathway" id="UPA00219"/>
<keyword evidence="8 10" id="KW-0131">Cell cycle</keyword>
<feature type="domain" description="Mur ligase C-terminal" evidence="13">
    <location>
        <begin position="335"/>
        <end position="450"/>
    </location>
</feature>
<evidence type="ECO:0000256" key="4">
    <source>
        <dbReference type="ARBA" id="ARBA00022741"/>
    </source>
</evidence>
<comment type="caution">
    <text evidence="15">The sequence shown here is derived from an EMBL/GenBank/DDBJ whole genome shotgun (WGS) entry which is preliminary data.</text>
</comment>
<keyword evidence="6 10" id="KW-0133">Cell shape</keyword>
<dbReference type="InterPro" id="IPR051046">
    <property type="entry name" value="MurCDEF_CellWall_CoF430Synth"/>
</dbReference>
<comment type="catalytic activity">
    <reaction evidence="10 11">
        <text>D-alanyl-D-alanine + UDP-N-acetyl-alpha-D-muramoyl-L-alanyl-gamma-D-glutamyl-meso-2,6-diaminopimelate + ATP = UDP-N-acetyl-alpha-D-muramoyl-L-alanyl-gamma-D-glutamyl-meso-2,6-diaminopimeloyl-D-alanyl-D-alanine + ADP + phosphate + H(+)</text>
        <dbReference type="Rhea" id="RHEA:28374"/>
        <dbReference type="ChEBI" id="CHEBI:15378"/>
        <dbReference type="ChEBI" id="CHEBI:30616"/>
        <dbReference type="ChEBI" id="CHEBI:43474"/>
        <dbReference type="ChEBI" id="CHEBI:57822"/>
        <dbReference type="ChEBI" id="CHEBI:61386"/>
        <dbReference type="ChEBI" id="CHEBI:83905"/>
        <dbReference type="ChEBI" id="CHEBI:456216"/>
        <dbReference type="EC" id="6.3.2.10"/>
    </reaction>
</comment>
<dbReference type="InterPro" id="IPR036615">
    <property type="entry name" value="Mur_ligase_C_dom_sf"/>
</dbReference>
<feature type="domain" description="Mur ligase central" evidence="14">
    <location>
        <begin position="112"/>
        <end position="300"/>
    </location>
</feature>
<dbReference type="NCBIfam" id="TIGR01143">
    <property type="entry name" value="murF"/>
    <property type="match status" value="1"/>
</dbReference>
<evidence type="ECO:0000256" key="6">
    <source>
        <dbReference type="ARBA" id="ARBA00022960"/>
    </source>
</evidence>
<keyword evidence="9 10" id="KW-0961">Cell wall biogenesis/degradation</keyword>
<evidence type="ECO:0000256" key="11">
    <source>
        <dbReference type="RuleBase" id="RU004136"/>
    </source>
</evidence>
<dbReference type="InterPro" id="IPR036565">
    <property type="entry name" value="Mur-like_cat_sf"/>
</dbReference>
<proteinExistence type="inferred from homology"/>
<feature type="binding site" evidence="10">
    <location>
        <begin position="114"/>
        <end position="120"/>
    </location>
    <ligand>
        <name>ATP</name>
        <dbReference type="ChEBI" id="CHEBI:30616"/>
    </ligand>
</feature>
<dbReference type="NCBIfam" id="NF010693">
    <property type="entry name" value="PRK14093.1"/>
    <property type="match status" value="1"/>
</dbReference>
<dbReference type="InterPro" id="IPR005863">
    <property type="entry name" value="UDP-N-AcMur_synth"/>
</dbReference>
<comment type="subcellular location">
    <subcellularLocation>
        <location evidence="10 11">Cytoplasm</location>
    </subcellularLocation>
</comment>
<dbReference type="InterPro" id="IPR035911">
    <property type="entry name" value="MurE/MurF_N"/>
</dbReference>
<feature type="domain" description="Mur ligase N-terminal catalytic" evidence="12">
    <location>
        <begin position="28"/>
        <end position="74"/>
    </location>
</feature>
<dbReference type="GO" id="GO:0009252">
    <property type="term" value="P:peptidoglycan biosynthetic process"/>
    <property type="evidence" value="ECO:0007669"/>
    <property type="project" value="UniProtKB-UniRule"/>
</dbReference>
<accession>A0A0N8GEG3</accession>
<dbReference type="Pfam" id="PF01225">
    <property type="entry name" value="Mur_ligase"/>
    <property type="match status" value="1"/>
</dbReference>
<evidence type="ECO:0000259" key="13">
    <source>
        <dbReference type="Pfam" id="PF02875"/>
    </source>
</evidence>
<dbReference type="EC" id="6.3.2.10" evidence="10 11"/>
<dbReference type="SUPFAM" id="SSF53623">
    <property type="entry name" value="MurD-like peptide ligases, catalytic domain"/>
    <property type="match status" value="1"/>
</dbReference>
<protein>
    <recommendedName>
        <fullName evidence="10 11">UDP-N-acetylmuramoyl-tripeptide--D-alanyl-D-alanine ligase</fullName>
        <ecNumber evidence="10 11">6.3.2.10</ecNumber>
    </recommendedName>
    <alternativeName>
        <fullName evidence="10">D-alanyl-D-alanine-adding enzyme</fullName>
    </alternativeName>
</protein>
<evidence type="ECO:0000259" key="12">
    <source>
        <dbReference type="Pfam" id="PF01225"/>
    </source>
</evidence>
<dbReference type="GO" id="GO:0047480">
    <property type="term" value="F:UDP-N-acetylmuramoyl-tripeptide-D-alanyl-D-alanine ligase activity"/>
    <property type="evidence" value="ECO:0007669"/>
    <property type="project" value="UniProtKB-UniRule"/>
</dbReference>
<keyword evidence="3 10" id="KW-0132">Cell division</keyword>